<feature type="repeat" description="PPR" evidence="3">
    <location>
        <begin position="507"/>
        <end position="542"/>
    </location>
</feature>
<dbReference type="AlphaFoldDB" id="A0A843V7J0"/>
<keyword evidence="5" id="KW-1185">Reference proteome</keyword>
<proteinExistence type="inferred from homology"/>
<evidence type="ECO:0000313" key="5">
    <source>
        <dbReference type="Proteomes" id="UP000652761"/>
    </source>
</evidence>
<comment type="caution">
    <text evidence="4">The sequence shown here is derived from an EMBL/GenBank/DDBJ whole genome shotgun (WGS) entry which is preliminary data.</text>
</comment>
<evidence type="ECO:0000313" key="4">
    <source>
        <dbReference type="EMBL" id="MQL91855.1"/>
    </source>
</evidence>
<dbReference type="InterPro" id="IPR011990">
    <property type="entry name" value="TPR-like_helical_dom_sf"/>
</dbReference>
<evidence type="ECO:0000256" key="1">
    <source>
        <dbReference type="ARBA" id="ARBA00022737"/>
    </source>
</evidence>
<evidence type="ECO:0000256" key="3">
    <source>
        <dbReference type="PROSITE-ProRule" id="PRU00708"/>
    </source>
</evidence>
<dbReference type="Gene3D" id="1.25.40.10">
    <property type="entry name" value="Tetratricopeptide repeat domain"/>
    <property type="match status" value="5"/>
</dbReference>
<dbReference type="NCBIfam" id="TIGR00756">
    <property type="entry name" value="PPR"/>
    <property type="match status" value="4"/>
</dbReference>
<name>A0A843V7J0_COLES</name>
<reference evidence="4" key="1">
    <citation type="submission" date="2017-07" db="EMBL/GenBank/DDBJ databases">
        <title>Taro Niue Genome Assembly and Annotation.</title>
        <authorList>
            <person name="Atibalentja N."/>
            <person name="Keating K."/>
            <person name="Fields C.J."/>
        </authorList>
    </citation>
    <scope>NUCLEOTIDE SEQUENCE</scope>
    <source>
        <strain evidence="4">Niue_2</strain>
        <tissue evidence="4">Leaf</tissue>
    </source>
</reference>
<comment type="similarity">
    <text evidence="2">Belongs to the PPR family. PCMP-E subfamily.</text>
</comment>
<gene>
    <name evidence="4" type="ORF">Taro_024472</name>
</gene>
<dbReference type="InterPro" id="IPR046960">
    <property type="entry name" value="PPR_At4g14850-like_plant"/>
</dbReference>
<dbReference type="Pfam" id="PF01535">
    <property type="entry name" value="PPR"/>
    <property type="match status" value="5"/>
</dbReference>
<dbReference type="EMBL" id="NMUH01001386">
    <property type="protein sequence ID" value="MQL91855.1"/>
    <property type="molecule type" value="Genomic_DNA"/>
</dbReference>
<dbReference type="Proteomes" id="UP000652761">
    <property type="component" value="Unassembled WGS sequence"/>
</dbReference>
<dbReference type="GO" id="GO:0003723">
    <property type="term" value="F:RNA binding"/>
    <property type="evidence" value="ECO:0007669"/>
    <property type="project" value="InterPro"/>
</dbReference>
<feature type="repeat" description="PPR" evidence="3">
    <location>
        <begin position="371"/>
        <end position="405"/>
    </location>
</feature>
<dbReference type="FunFam" id="1.25.40.10:FF:000031">
    <property type="entry name" value="Pentatricopeptide repeat-containing protein mitochondrial"/>
    <property type="match status" value="1"/>
</dbReference>
<evidence type="ECO:0000256" key="2">
    <source>
        <dbReference type="ARBA" id="ARBA00061659"/>
    </source>
</evidence>
<dbReference type="Pfam" id="PF13041">
    <property type="entry name" value="PPR_2"/>
    <property type="match status" value="2"/>
</dbReference>
<dbReference type="OrthoDB" id="185373at2759"/>
<accession>A0A843V7J0</accession>
<feature type="repeat" description="PPR" evidence="3">
    <location>
        <begin position="270"/>
        <end position="304"/>
    </location>
</feature>
<feature type="repeat" description="PPR" evidence="3">
    <location>
        <begin position="64"/>
        <end position="94"/>
    </location>
</feature>
<protein>
    <submittedName>
        <fullName evidence="4">Uncharacterized protein</fullName>
    </submittedName>
</protein>
<dbReference type="FunFam" id="1.25.40.10:FF:000090">
    <property type="entry name" value="Pentatricopeptide repeat-containing protein, chloroplastic"/>
    <property type="match status" value="1"/>
</dbReference>
<dbReference type="InterPro" id="IPR002885">
    <property type="entry name" value="PPR_rpt"/>
</dbReference>
<dbReference type="FunFam" id="1.25.40.10:FF:000196">
    <property type="entry name" value="Pentatricopeptide repeat-containing protein At4g14850"/>
    <property type="match status" value="1"/>
</dbReference>
<keyword evidence="1" id="KW-0677">Repeat</keyword>
<feature type="repeat" description="PPR" evidence="3">
    <location>
        <begin position="472"/>
        <end position="506"/>
    </location>
</feature>
<dbReference type="PANTHER" id="PTHR47926:SF431">
    <property type="entry name" value="PENTATRICOPEPTIDE REPEAT-CONTAINING PROTEIN-RELATED"/>
    <property type="match status" value="1"/>
</dbReference>
<dbReference type="PROSITE" id="PS51375">
    <property type="entry name" value="PPR"/>
    <property type="match status" value="5"/>
</dbReference>
<dbReference type="Pfam" id="PF20431">
    <property type="entry name" value="E_motif"/>
    <property type="match status" value="1"/>
</dbReference>
<organism evidence="4 5">
    <name type="scientific">Colocasia esculenta</name>
    <name type="common">Wild taro</name>
    <name type="synonym">Arum esculentum</name>
    <dbReference type="NCBI Taxonomy" id="4460"/>
    <lineage>
        <taxon>Eukaryota</taxon>
        <taxon>Viridiplantae</taxon>
        <taxon>Streptophyta</taxon>
        <taxon>Embryophyta</taxon>
        <taxon>Tracheophyta</taxon>
        <taxon>Spermatophyta</taxon>
        <taxon>Magnoliopsida</taxon>
        <taxon>Liliopsida</taxon>
        <taxon>Araceae</taxon>
        <taxon>Aroideae</taxon>
        <taxon>Colocasieae</taxon>
        <taxon>Colocasia</taxon>
    </lineage>
</organism>
<feature type="non-terminal residue" evidence="4">
    <location>
        <position position="1"/>
    </location>
</feature>
<dbReference type="PANTHER" id="PTHR47926">
    <property type="entry name" value="PENTATRICOPEPTIDE REPEAT-CONTAINING PROTEIN"/>
    <property type="match status" value="1"/>
</dbReference>
<dbReference type="InterPro" id="IPR046848">
    <property type="entry name" value="E_motif"/>
</dbReference>
<dbReference type="GO" id="GO:0009451">
    <property type="term" value="P:RNA modification"/>
    <property type="evidence" value="ECO:0007669"/>
    <property type="project" value="InterPro"/>
</dbReference>
<sequence length="640" mass="70297">LLLRKLLESCSRARGVAQVHPKLLKKGLLHAPSSSFSPKVVSLYGELESLQAARKLFDEISERTAILWNGLLRSHCRAGEWADVLHLFRSMVTGAGPDEFTLPIALRACAGLSALQHGKSLHGYVVKSKREVIRSDVFVGTALVEMYSTCGEMTSAVKVFEGYTRPDVALWTSVVTGYQQNGRAEEALLFFSRVLMENEYLIPSPMSLVSLISAITSLGSLGCGKCCHGYTFRRGYECDLPLANSLLNMYTKLGGVEQVKKMFAAMSRKDVITWSCMVSFYAQKGSTKEALDHYKRMTHAGLLPNSVTVISILQACALVSDLQEGKKIHEYAILKGFELEVAVATALIDMYMKCSCLKEAEDLFSRMPRKDVVSWAALINGYTHNGLPVQFLMVFSRMLSTSTSPDAVTMVKVLVACSQSGGIRQALCVHGFLIRGGFDQKAFIGAALVDMYSRCGSLEDAIQVFESTREKDVVLWSSMISGYGIHGLGNNAVLSFKQMLKSSVKPNHISFVSLISACSHSGLIDDGKKVFSDMICTHGVVPGMEHYSAMVDLLGRSGELSEAFELIKQMPIPAGPHVWGAFLAGCRIHGNIEMGELAARTLFELAPDHAGYYLPMINIFVSYGKWNNMTKIRKVIKTIH</sequence>